<gene>
    <name evidence="6" type="primary">REV1</name>
    <name evidence="6" type="ORF">K7432_013802</name>
</gene>
<evidence type="ECO:0000256" key="3">
    <source>
        <dbReference type="SAM" id="MobiDB-lite"/>
    </source>
</evidence>
<dbReference type="InterPro" id="IPR001357">
    <property type="entry name" value="BRCT_dom"/>
</dbReference>
<dbReference type="Gene3D" id="3.40.1170.60">
    <property type="match status" value="1"/>
</dbReference>
<dbReference type="InterPro" id="IPR017961">
    <property type="entry name" value="DNA_pol_Y-fam_little_finger"/>
</dbReference>
<dbReference type="Pfam" id="PF00817">
    <property type="entry name" value="IMS"/>
    <property type="match status" value="1"/>
</dbReference>
<dbReference type="EMBL" id="JASJQH010001428">
    <property type="protein sequence ID" value="KAK9761358.1"/>
    <property type="molecule type" value="Genomic_DNA"/>
</dbReference>
<feature type="compositionally biased region" description="Low complexity" evidence="3">
    <location>
        <begin position="180"/>
        <end position="193"/>
    </location>
</feature>
<dbReference type="Gene3D" id="1.10.150.20">
    <property type="entry name" value="5' to 3' exonuclease, C-terminal subdomain"/>
    <property type="match status" value="1"/>
</dbReference>
<dbReference type="Gene3D" id="3.30.1490.100">
    <property type="entry name" value="DNA polymerase, Y-family, little finger domain"/>
    <property type="match status" value="1"/>
</dbReference>
<dbReference type="CDD" id="cd17719">
    <property type="entry name" value="BRCT_Rev1"/>
    <property type="match status" value="1"/>
</dbReference>
<sequence>MGSFVDFKSYMDAKKSKLREQFETERDSSTNPTITESKILNGITIHINGYTSPSAQEIKQLLFLHGGTFEQYFSRSKVTHVIANNLPLAKVESFKNVKVVKPSWLVDSIAEGKILDWRKYRLEQFEDGSRSKSIERYMSQLSSPISQAENNHYQSSVTAEDTILNDTAELNSIKHNPIASEELSSGSSSIPSENQTKTESWVAENSSLNEDFLGKFYENSRLHHLSIWKNELLEMTRVAQHVNASNPKKKSSHLAALENQYRTIMHVDMDCFFVSVSLLDQPELIDKPVGVSHSQGNHGSSDVASCNYIARKYGISNGMSIGTAKQKCPDLVILPYDFPRYKSVSLKLYEVFGKYADKLQPVSCDEALLDVSNHITELGMEEALELAKEIRASIFEVTKCHASVGISNNILLARLATKHAKPAGQYYLQPEDAIDFLDSKNVDELPGVGWAMRKKLAAKDIRTCHDLRNHTLETLQKEFGNGHGQMLYNFCRGIDHRELQTENHIRKSIGTNVSWGIRFETEEQVLEFLEKMSEEVSKRMKAAGVRGKNVSIR</sequence>
<evidence type="ECO:0000259" key="5">
    <source>
        <dbReference type="PROSITE" id="PS50173"/>
    </source>
</evidence>
<dbReference type="PROSITE" id="PS50172">
    <property type="entry name" value="BRCT"/>
    <property type="match status" value="1"/>
</dbReference>
<dbReference type="InterPro" id="IPR043128">
    <property type="entry name" value="Rev_trsase/Diguanyl_cyclase"/>
</dbReference>
<dbReference type="PANTHER" id="PTHR45990">
    <property type="entry name" value="DNA REPAIR PROTEIN REV1"/>
    <property type="match status" value="1"/>
</dbReference>
<dbReference type="SMART" id="SM00292">
    <property type="entry name" value="BRCT"/>
    <property type="match status" value="1"/>
</dbReference>
<dbReference type="InterPro" id="IPR001126">
    <property type="entry name" value="UmuC"/>
</dbReference>
<evidence type="ECO:0000313" key="6">
    <source>
        <dbReference type="EMBL" id="KAK9761358.1"/>
    </source>
</evidence>
<evidence type="ECO:0000313" key="7">
    <source>
        <dbReference type="Proteomes" id="UP001479436"/>
    </source>
</evidence>
<keyword evidence="6" id="KW-0808">Transferase</keyword>
<dbReference type="Proteomes" id="UP001479436">
    <property type="component" value="Unassembled WGS sequence"/>
</dbReference>
<dbReference type="InterPro" id="IPR053848">
    <property type="entry name" value="IMS_HHH_1"/>
</dbReference>
<dbReference type="Pfam" id="PF11799">
    <property type="entry name" value="IMS_C"/>
    <property type="match status" value="1"/>
</dbReference>
<organism evidence="6 7">
    <name type="scientific">Basidiobolus ranarum</name>
    <dbReference type="NCBI Taxonomy" id="34480"/>
    <lineage>
        <taxon>Eukaryota</taxon>
        <taxon>Fungi</taxon>
        <taxon>Fungi incertae sedis</taxon>
        <taxon>Zoopagomycota</taxon>
        <taxon>Entomophthoromycotina</taxon>
        <taxon>Basidiobolomycetes</taxon>
        <taxon>Basidiobolales</taxon>
        <taxon>Basidiobolaceae</taxon>
        <taxon>Basidiobolus</taxon>
    </lineage>
</organism>
<dbReference type="NCBIfam" id="NF002677">
    <property type="entry name" value="PRK02406.1"/>
    <property type="match status" value="1"/>
</dbReference>
<dbReference type="SUPFAM" id="SSF100879">
    <property type="entry name" value="Lesion bypass DNA polymerase (Y-family), little finger domain"/>
    <property type="match status" value="1"/>
</dbReference>
<keyword evidence="2" id="KW-0237">DNA synthesis</keyword>
<dbReference type="Pfam" id="PF21999">
    <property type="entry name" value="IMS_HHH_1"/>
    <property type="match status" value="1"/>
</dbReference>
<dbReference type="Gene3D" id="6.10.250.1490">
    <property type="match status" value="1"/>
</dbReference>
<dbReference type="InterPro" id="IPR036775">
    <property type="entry name" value="DNA_pol_Y-fam_lit_finger_sf"/>
</dbReference>
<feature type="non-terminal residue" evidence="6">
    <location>
        <position position="553"/>
    </location>
</feature>
<dbReference type="Pfam" id="PF00533">
    <property type="entry name" value="BRCT"/>
    <property type="match status" value="1"/>
</dbReference>
<evidence type="ECO:0000256" key="2">
    <source>
        <dbReference type="ARBA" id="ARBA00022634"/>
    </source>
</evidence>
<accession>A0ABR2WIM7</accession>
<reference evidence="6 7" key="1">
    <citation type="submission" date="2023-04" db="EMBL/GenBank/DDBJ databases">
        <title>Genome of Basidiobolus ranarum AG-B5.</title>
        <authorList>
            <person name="Stajich J.E."/>
            <person name="Carter-House D."/>
            <person name="Gryganskyi A."/>
        </authorList>
    </citation>
    <scope>NUCLEOTIDE SEQUENCE [LARGE SCALE GENOMIC DNA]</scope>
    <source>
        <strain evidence="6 7">AG-B5</strain>
    </source>
</reference>
<dbReference type="GO" id="GO:0016740">
    <property type="term" value="F:transferase activity"/>
    <property type="evidence" value="ECO:0007669"/>
    <property type="project" value="UniProtKB-KW"/>
</dbReference>
<dbReference type="PROSITE" id="PS50173">
    <property type="entry name" value="UMUC"/>
    <property type="match status" value="1"/>
</dbReference>
<comment type="similarity">
    <text evidence="1">Belongs to the DNA polymerase type-Y family.</text>
</comment>
<comment type="caution">
    <text evidence="6">The sequence shown here is derived from an EMBL/GenBank/DDBJ whole genome shotgun (WGS) entry which is preliminary data.</text>
</comment>
<dbReference type="Gene3D" id="3.40.50.10190">
    <property type="entry name" value="BRCT domain"/>
    <property type="match status" value="1"/>
</dbReference>
<dbReference type="SUPFAM" id="SSF56672">
    <property type="entry name" value="DNA/RNA polymerases"/>
    <property type="match status" value="1"/>
</dbReference>
<dbReference type="PANTHER" id="PTHR45990:SF1">
    <property type="entry name" value="DNA REPAIR PROTEIN REV1"/>
    <property type="match status" value="1"/>
</dbReference>
<keyword evidence="7" id="KW-1185">Reference proteome</keyword>
<dbReference type="InterPro" id="IPR036420">
    <property type="entry name" value="BRCT_dom_sf"/>
</dbReference>
<evidence type="ECO:0000259" key="4">
    <source>
        <dbReference type="PROSITE" id="PS50172"/>
    </source>
</evidence>
<dbReference type="Gene3D" id="3.30.70.270">
    <property type="match status" value="1"/>
</dbReference>
<feature type="region of interest" description="Disordered" evidence="3">
    <location>
        <begin position="177"/>
        <end position="198"/>
    </location>
</feature>
<name>A0ABR2WIM7_9FUNG</name>
<evidence type="ECO:0000256" key="1">
    <source>
        <dbReference type="ARBA" id="ARBA00010945"/>
    </source>
</evidence>
<dbReference type="SUPFAM" id="SSF52113">
    <property type="entry name" value="BRCT domain"/>
    <property type="match status" value="1"/>
</dbReference>
<proteinExistence type="inferred from homology"/>
<feature type="domain" description="BRCT" evidence="4">
    <location>
        <begin position="35"/>
        <end position="122"/>
    </location>
</feature>
<feature type="domain" description="UmuC" evidence="5">
    <location>
        <begin position="264"/>
        <end position="449"/>
    </location>
</feature>
<protein>
    <submittedName>
        <fullName evidence="6">Deoxycytidyl transferase</fullName>
    </submittedName>
</protein>
<dbReference type="InterPro" id="IPR043502">
    <property type="entry name" value="DNA/RNA_pol_sf"/>
</dbReference>